<dbReference type="OrthoDB" id="9790457at2"/>
<dbReference type="InParanoid" id="A0A2S8SPB3"/>
<organism evidence="2 3">
    <name type="scientific">Abditibacterium utsteinense</name>
    <dbReference type="NCBI Taxonomy" id="1960156"/>
    <lineage>
        <taxon>Bacteria</taxon>
        <taxon>Pseudomonadati</taxon>
        <taxon>Abditibacteriota</taxon>
        <taxon>Abditibacteriia</taxon>
        <taxon>Abditibacteriales</taxon>
        <taxon>Abditibacteriaceae</taxon>
        <taxon>Abditibacterium</taxon>
    </lineage>
</organism>
<accession>A0A2S8SPB3</accession>
<name>A0A2S8SPB3_9BACT</name>
<dbReference type="InterPro" id="IPR029063">
    <property type="entry name" value="SAM-dependent_MTases_sf"/>
</dbReference>
<dbReference type="GO" id="GO:0032259">
    <property type="term" value="P:methylation"/>
    <property type="evidence" value="ECO:0007669"/>
    <property type="project" value="UniProtKB-KW"/>
</dbReference>
<dbReference type="Proteomes" id="UP000237684">
    <property type="component" value="Unassembled WGS sequence"/>
</dbReference>
<reference evidence="2 3" key="1">
    <citation type="journal article" date="2018" name="Syst. Appl. Microbiol.">
        <title>Abditibacterium utsteinense sp. nov., the first cultivated member of candidate phylum FBP, isolated from ice-free Antarctic soil samples.</title>
        <authorList>
            <person name="Tahon G."/>
            <person name="Tytgat B."/>
            <person name="Lebbe L."/>
            <person name="Carlier A."/>
            <person name="Willems A."/>
        </authorList>
    </citation>
    <scope>NUCLEOTIDE SEQUENCE [LARGE SCALE GENOMIC DNA]</scope>
    <source>
        <strain evidence="2 3">LMG 29911</strain>
    </source>
</reference>
<dbReference type="Pfam" id="PF08241">
    <property type="entry name" value="Methyltransf_11"/>
    <property type="match status" value="1"/>
</dbReference>
<feature type="domain" description="Methyltransferase type 11" evidence="1">
    <location>
        <begin position="44"/>
        <end position="140"/>
    </location>
</feature>
<dbReference type="GO" id="GO:0008757">
    <property type="term" value="F:S-adenosylmethionine-dependent methyltransferase activity"/>
    <property type="evidence" value="ECO:0007669"/>
    <property type="project" value="InterPro"/>
</dbReference>
<proteinExistence type="predicted"/>
<gene>
    <name evidence="2" type="ORF">B1R32_1263</name>
</gene>
<sequence length="260" mass="29317">MNPEEYGRMHDLETHYWWFVGRRLLIARLLEGALPRSPGNLHLVDVGCGTGANLPMLRRAVGENGTVFGFDFSPLALQFAARQVDLTNLSLSQGDAMQMPLRDNCADCVTMLDVLEHLPDDKRALSEVARILKPGGVLVLSVPAYQHLWSAHDEALHHFRRYERVQLRRVLRGAGLQIEKISFAMSLMPPIAWFWRKFVLPFGPNRPKNASRHSQGAVLPPVPDWANQMLARYVEGEGKIIARRPIRFGTSLVAVARKKL</sequence>
<keyword evidence="2" id="KW-0808">Transferase</keyword>
<dbReference type="EMBL" id="NIGF01000026">
    <property type="protein sequence ID" value="PQV62619.1"/>
    <property type="molecule type" value="Genomic_DNA"/>
</dbReference>
<dbReference type="InterPro" id="IPR013216">
    <property type="entry name" value="Methyltransf_11"/>
</dbReference>
<dbReference type="PANTHER" id="PTHR43861">
    <property type="entry name" value="TRANS-ACONITATE 2-METHYLTRANSFERASE-RELATED"/>
    <property type="match status" value="1"/>
</dbReference>
<dbReference type="SUPFAM" id="SSF53335">
    <property type="entry name" value="S-adenosyl-L-methionine-dependent methyltransferases"/>
    <property type="match status" value="1"/>
</dbReference>
<evidence type="ECO:0000313" key="2">
    <source>
        <dbReference type="EMBL" id="PQV62619.1"/>
    </source>
</evidence>
<protein>
    <submittedName>
        <fullName evidence="2">Methyltransferase domain-containing protein</fullName>
    </submittedName>
</protein>
<evidence type="ECO:0000313" key="3">
    <source>
        <dbReference type="Proteomes" id="UP000237684"/>
    </source>
</evidence>
<dbReference type="CDD" id="cd02440">
    <property type="entry name" value="AdoMet_MTases"/>
    <property type="match status" value="1"/>
</dbReference>
<dbReference type="Gene3D" id="3.40.50.150">
    <property type="entry name" value="Vaccinia Virus protein VP39"/>
    <property type="match status" value="1"/>
</dbReference>
<evidence type="ECO:0000259" key="1">
    <source>
        <dbReference type="Pfam" id="PF08241"/>
    </source>
</evidence>
<keyword evidence="2" id="KW-0489">Methyltransferase</keyword>
<comment type="caution">
    <text evidence="2">The sequence shown here is derived from an EMBL/GenBank/DDBJ whole genome shotgun (WGS) entry which is preliminary data.</text>
</comment>
<dbReference type="AlphaFoldDB" id="A0A2S8SPB3"/>
<keyword evidence="3" id="KW-1185">Reference proteome</keyword>
<dbReference type="RefSeq" id="WP_106381200.1">
    <property type="nucleotide sequence ID" value="NZ_NIGF01000026.1"/>
</dbReference>